<feature type="domain" description="Acyl-CoA oxidase/dehydrogenase middle" evidence="8">
    <location>
        <begin position="125"/>
        <end position="219"/>
    </location>
</feature>
<dbReference type="OrthoDB" id="3964153at2"/>
<dbReference type="EMBL" id="PVUE01000005">
    <property type="protein sequence ID" value="PRZ42590.1"/>
    <property type="molecule type" value="Genomic_DNA"/>
</dbReference>
<proteinExistence type="inferred from homology"/>
<comment type="similarity">
    <text evidence="2 6">Belongs to the acyl-CoA dehydrogenase family.</text>
</comment>
<dbReference type="InterPro" id="IPR046373">
    <property type="entry name" value="Acyl-CoA_Oxase/DH_mid-dom_sf"/>
</dbReference>
<comment type="cofactor">
    <cofactor evidence="1 6">
        <name>FAD</name>
        <dbReference type="ChEBI" id="CHEBI:57692"/>
    </cofactor>
</comment>
<keyword evidence="5 6" id="KW-0560">Oxidoreductase</keyword>
<evidence type="ECO:0000313" key="11">
    <source>
        <dbReference type="Proteomes" id="UP000237752"/>
    </source>
</evidence>
<evidence type="ECO:0000256" key="5">
    <source>
        <dbReference type="ARBA" id="ARBA00023002"/>
    </source>
</evidence>
<dbReference type="Pfam" id="PF02770">
    <property type="entry name" value="Acyl-CoA_dh_M"/>
    <property type="match status" value="1"/>
</dbReference>
<evidence type="ECO:0000313" key="10">
    <source>
        <dbReference type="EMBL" id="PRZ42590.1"/>
    </source>
</evidence>
<dbReference type="SUPFAM" id="SSF47203">
    <property type="entry name" value="Acyl-CoA dehydrogenase C-terminal domain-like"/>
    <property type="match status" value="1"/>
</dbReference>
<organism evidence="10 11">
    <name type="scientific">Antricoccus suffuscus</name>
    <dbReference type="NCBI Taxonomy" id="1629062"/>
    <lineage>
        <taxon>Bacteria</taxon>
        <taxon>Bacillati</taxon>
        <taxon>Actinomycetota</taxon>
        <taxon>Actinomycetes</taxon>
        <taxon>Geodermatophilales</taxon>
        <taxon>Antricoccaceae</taxon>
        <taxon>Antricoccus</taxon>
    </lineage>
</organism>
<sequence>MDLVLSDEDRAFAQKMRTFFTTEIPEDIRRRAFTGENAGKDDMVATQRILNAHGYAVPNWPIEWGGQDWTPMQRHLWLEEMQLACVPQPLAFNASMVGPVIAAFGNEEQKKRFLPATANLDIWWCQGFSEPNAGSDLASLKTAAVRDGDSYVVNGQKTWTTLAQYADWIFCLVRTNPDVKKQAGISFLLIDMKTPGITVRPIQLIDGGHEVNEVFFDNVVVPAENLVGEENAGWSYAKFLLGNERTGIARLGTSKVKAARVKALAAKTRVGDGTLLDDPLFAARLARVEIEIAALEMTQMRILSSQTKGDEAPDPRSSVLKLKGSAIQQDLTELLIDVVGEEAAAFREDTDVPDGFAPTTEGVIDAMPTYFNYRKVTIYGGSSEVQRSIISKAILGF</sequence>
<dbReference type="GO" id="GO:0016627">
    <property type="term" value="F:oxidoreductase activity, acting on the CH-CH group of donors"/>
    <property type="evidence" value="ECO:0007669"/>
    <property type="project" value="InterPro"/>
</dbReference>
<dbReference type="InterPro" id="IPR052161">
    <property type="entry name" value="Mycobact_Acyl-CoA_DH"/>
</dbReference>
<dbReference type="InterPro" id="IPR036250">
    <property type="entry name" value="AcylCo_DH-like_C"/>
</dbReference>
<dbReference type="InterPro" id="IPR037069">
    <property type="entry name" value="AcylCoA_DH/ox_N_sf"/>
</dbReference>
<dbReference type="SUPFAM" id="SSF56645">
    <property type="entry name" value="Acyl-CoA dehydrogenase NM domain-like"/>
    <property type="match status" value="1"/>
</dbReference>
<protein>
    <recommendedName>
        <fullName evidence="12">Alkylation response protein AidB-like acyl-CoA dehydrogenase</fullName>
    </recommendedName>
</protein>
<dbReference type="AlphaFoldDB" id="A0A2T1A1V3"/>
<dbReference type="FunFam" id="2.40.110.10:FF:000011">
    <property type="entry name" value="Acyl-CoA dehydrogenase FadE34"/>
    <property type="match status" value="1"/>
</dbReference>
<evidence type="ECO:0000259" key="9">
    <source>
        <dbReference type="Pfam" id="PF02771"/>
    </source>
</evidence>
<dbReference type="PANTHER" id="PTHR43292:SF3">
    <property type="entry name" value="ACYL-COA DEHYDROGENASE FADE29"/>
    <property type="match status" value="1"/>
</dbReference>
<reference evidence="10 11" key="1">
    <citation type="submission" date="2018-03" db="EMBL/GenBank/DDBJ databases">
        <title>Genomic Encyclopedia of Archaeal and Bacterial Type Strains, Phase II (KMG-II): from individual species to whole genera.</title>
        <authorList>
            <person name="Goeker M."/>
        </authorList>
    </citation>
    <scope>NUCLEOTIDE SEQUENCE [LARGE SCALE GENOMIC DNA]</scope>
    <source>
        <strain evidence="10 11">DSM 100065</strain>
    </source>
</reference>
<dbReference type="Pfam" id="PF02771">
    <property type="entry name" value="Acyl-CoA_dh_N"/>
    <property type="match status" value="1"/>
</dbReference>
<dbReference type="InterPro" id="IPR013786">
    <property type="entry name" value="AcylCoA_DH/ox_N"/>
</dbReference>
<evidence type="ECO:0000256" key="4">
    <source>
        <dbReference type="ARBA" id="ARBA00022827"/>
    </source>
</evidence>
<feature type="domain" description="Acyl-CoA dehydrogenase/oxidase C-terminal" evidence="7">
    <location>
        <begin position="231"/>
        <end position="395"/>
    </location>
</feature>
<dbReference type="Gene3D" id="1.10.540.10">
    <property type="entry name" value="Acyl-CoA dehydrogenase/oxidase, N-terminal domain"/>
    <property type="match status" value="1"/>
</dbReference>
<evidence type="ECO:0008006" key="12">
    <source>
        <dbReference type="Google" id="ProtNLM"/>
    </source>
</evidence>
<dbReference type="Gene3D" id="2.40.110.10">
    <property type="entry name" value="Butyryl-CoA Dehydrogenase, subunit A, domain 2"/>
    <property type="match status" value="1"/>
</dbReference>
<accession>A0A2T1A1V3</accession>
<feature type="domain" description="Acyl-CoA dehydrogenase/oxidase N-terminal" evidence="9">
    <location>
        <begin position="6"/>
        <end position="119"/>
    </location>
</feature>
<comment type="caution">
    <text evidence="10">The sequence shown here is derived from an EMBL/GenBank/DDBJ whole genome shotgun (WGS) entry which is preliminary data.</text>
</comment>
<dbReference type="Gene3D" id="1.20.140.10">
    <property type="entry name" value="Butyryl-CoA Dehydrogenase, subunit A, domain 3"/>
    <property type="match status" value="1"/>
</dbReference>
<dbReference type="RefSeq" id="WP_106348610.1">
    <property type="nucleotide sequence ID" value="NZ_PVUE01000005.1"/>
</dbReference>
<keyword evidence="3 6" id="KW-0285">Flavoprotein</keyword>
<name>A0A2T1A1V3_9ACTN</name>
<evidence type="ECO:0000256" key="1">
    <source>
        <dbReference type="ARBA" id="ARBA00001974"/>
    </source>
</evidence>
<dbReference type="Pfam" id="PF00441">
    <property type="entry name" value="Acyl-CoA_dh_1"/>
    <property type="match status" value="1"/>
</dbReference>
<dbReference type="InterPro" id="IPR006091">
    <property type="entry name" value="Acyl-CoA_Oxase/DH_mid-dom"/>
</dbReference>
<dbReference type="GO" id="GO:0005886">
    <property type="term" value="C:plasma membrane"/>
    <property type="evidence" value="ECO:0007669"/>
    <property type="project" value="TreeGrafter"/>
</dbReference>
<evidence type="ECO:0000259" key="8">
    <source>
        <dbReference type="Pfam" id="PF02770"/>
    </source>
</evidence>
<evidence type="ECO:0000259" key="7">
    <source>
        <dbReference type="Pfam" id="PF00441"/>
    </source>
</evidence>
<evidence type="ECO:0000256" key="6">
    <source>
        <dbReference type="RuleBase" id="RU362125"/>
    </source>
</evidence>
<dbReference type="InterPro" id="IPR009100">
    <property type="entry name" value="AcylCoA_DH/oxidase_NM_dom_sf"/>
</dbReference>
<dbReference type="PANTHER" id="PTHR43292">
    <property type="entry name" value="ACYL-COA DEHYDROGENASE"/>
    <property type="match status" value="1"/>
</dbReference>
<keyword evidence="4 6" id="KW-0274">FAD</keyword>
<gene>
    <name evidence="10" type="ORF">CLV47_105212</name>
</gene>
<evidence type="ECO:0000256" key="3">
    <source>
        <dbReference type="ARBA" id="ARBA00022630"/>
    </source>
</evidence>
<dbReference type="GO" id="GO:0050660">
    <property type="term" value="F:flavin adenine dinucleotide binding"/>
    <property type="evidence" value="ECO:0007669"/>
    <property type="project" value="InterPro"/>
</dbReference>
<keyword evidence="11" id="KW-1185">Reference proteome</keyword>
<dbReference type="Proteomes" id="UP000237752">
    <property type="component" value="Unassembled WGS sequence"/>
</dbReference>
<evidence type="ECO:0000256" key="2">
    <source>
        <dbReference type="ARBA" id="ARBA00009347"/>
    </source>
</evidence>
<dbReference type="InterPro" id="IPR009075">
    <property type="entry name" value="AcylCo_DH/oxidase_C"/>
</dbReference>